<dbReference type="InterPro" id="IPR013149">
    <property type="entry name" value="ADH-like_C"/>
</dbReference>
<dbReference type="AlphaFoldDB" id="A0A6H0S5N5"/>
<gene>
    <name evidence="4" type="ORF">EXE63_19975</name>
</gene>
<dbReference type="InterPro" id="IPR011032">
    <property type="entry name" value="GroES-like_sf"/>
</dbReference>
<accession>A0A6H0S5N5</accession>
<name>A0A6H0S5N5_9MYCO</name>
<keyword evidence="5" id="KW-1185">Reference proteome</keyword>
<dbReference type="SMART" id="SM00829">
    <property type="entry name" value="PKS_ER"/>
    <property type="match status" value="1"/>
</dbReference>
<reference evidence="4 5" key="1">
    <citation type="submission" date="2019-04" db="EMBL/GenBank/DDBJ databases">
        <title>Draft, Whole-Genome Sequence of the Anthracene-degrading Mycobacterium frederiksbergense LB501T, Isolated from a Polycyclic Aromatic Hydrocarbon (PAH)-Contaminated Soil.</title>
        <authorList>
            <person name="Augelletti F."/>
        </authorList>
    </citation>
    <scope>NUCLEOTIDE SEQUENCE [LARGE SCALE GENOMIC DNA]</scope>
    <source>
        <strain evidence="4 5">LB 501T</strain>
    </source>
</reference>
<dbReference type="InterPro" id="IPR013154">
    <property type="entry name" value="ADH-like_N"/>
</dbReference>
<dbReference type="Pfam" id="PF00107">
    <property type="entry name" value="ADH_zinc_N"/>
    <property type="match status" value="1"/>
</dbReference>
<sequence>MRAIVFDPDAPRKFAFADAPDPVPTAPNELLIDVKAISLNFGEVYYGDNAEHPGDIPGWDSAGVVTTAAADGSGPPVGTRVAGASWSQGWAQRRVLASENVAVIPDSVDFDTAAALPVAGVTAVQTIRRLGPVLGKRVLVTGASGGVGRLAVQLAARAGAHVIAAVGSPERGAGLRELGADEIVVGLDGVEPVHGVLEHIGGTMLADAYGLLADGGTLISVGSASGQSTLIDFEAARMARKNNRIESFMANWPLGEELQYVLDLTGRGLLDAQVGYRDSWDNLDAAIDALLGRRVAGKATLTVS</sequence>
<evidence type="ECO:0000256" key="1">
    <source>
        <dbReference type="ARBA" id="ARBA00022857"/>
    </source>
</evidence>
<dbReference type="GO" id="GO:0016651">
    <property type="term" value="F:oxidoreductase activity, acting on NAD(P)H"/>
    <property type="evidence" value="ECO:0007669"/>
    <property type="project" value="TreeGrafter"/>
</dbReference>
<proteinExistence type="predicted"/>
<evidence type="ECO:0000313" key="5">
    <source>
        <dbReference type="Proteomes" id="UP000501849"/>
    </source>
</evidence>
<keyword evidence="1" id="KW-0521">NADP</keyword>
<dbReference type="Proteomes" id="UP000501849">
    <property type="component" value="Chromosome"/>
</dbReference>
<dbReference type="SUPFAM" id="SSF50129">
    <property type="entry name" value="GroES-like"/>
    <property type="match status" value="1"/>
</dbReference>
<dbReference type="PANTHER" id="PTHR48106">
    <property type="entry name" value="QUINONE OXIDOREDUCTASE PIG3-RELATED"/>
    <property type="match status" value="1"/>
</dbReference>
<dbReference type="Pfam" id="PF08240">
    <property type="entry name" value="ADH_N"/>
    <property type="match status" value="1"/>
</dbReference>
<dbReference type="CDD" id="cd08270">
    <property type="entry name" value="MDR4"/>
    <property type="match status" value="1"/>
</dbReference>
<evidence type="ECO:0000256" key="2">
    <source>
        <dbReference type="ARBA" id="ARBA00023002"/>
    </source>
</evidence>
<dbReference type="SUPFAM" id="SSF51735">
    <property type="entry name" value="NAD(P)-binding Rossmann-fold domains"/>
    <property type="match status" value="1"/>
</dbReference>
<keyword evidence="2" id="KW-0560">Oxidoreductase</keyword>
<dbReference type="Gene3D" id="3.40.50.720">
    <property type="entry name" value="NAD(P)-binding Rossmann-like Domain"/>
    <property type="match status" value="1"/>
</dbReference>
<dbReference type="RefSeq" id="WP_168143355.1">
    <property type="nucleotide sequence ID" value="NZ_CP038799.1"/>
</dbReference>
<evidence type="ECO:0000313" key="4">
    <source>
        <dbReference type="EMBL" id="QIV82912.1"/>
    </source>
</evidence>
<feature type="domain" description="Enoyl reductase (ER)" evidence="3">
    <location>
        <begin position="9"/>
        <end position="301"/>
    </location>
</feature>
<evidence type="ECO:0000259" key="3">
    <source>
        <dbReference type="SMART" id="SM00829"/>
    </source>
</evidence>
<dbReference type="InterPro" id="IPR036291">
    <property type="entry name" value="NAD(P)-bd_dom_sf"/>
</dbReference>
<dbReference type="Gene3D" id="3.90.180.10">
    <property type="entry name" value="Medium-chain alcohol dehydrogenases, catalytic domain"/>
    <property type="match status" value="1"/>
</dbReference>
<protein>
    <submittedName>
        <fullName evidence="4">Alcohol dehydrogenase</fullName>
    </submittedName>
</protein>
<dbReference type="GO" id="GO:0070402">
    <property type="term" value="F:NADPH binding"/>
    <property type="evidence" value="ECO:0007669"/>
    <property type="project" value="TreeGrafter"/>
</dbReference>
<organism evidence="4 5">
    <name type="scientific">Mycolicibacterium frederiksbergense</name>
    <dbReference type="NCBI Taxonomy" id="117567"/>
    <lineage>
        <taxon>Bacteria</taxon>
        <taxon>Bacillati</taxon>
        <taxon>Actinomycetota</taxon>
        <taxon>Actinomycetes</taxon>
        <taxon>Mycobacteriales</taxon>
        <taxon>Mycobacteriaceae</taxon>
        <taxon>Mycolicibacterium</taxon>
    </lineage>
</organism>
<dbReference type="InterPro" id="IPR020843">
    <property type="entry name" value="ER"/>
</dbReference>
<dbReference type="EMBL" id="CP038799">
    <property type="protein sequence ID" value="QIV82912.1"/>
    <property type="molecule type" value="Genomic_DNA"/>
</dbReference>
<dbReference type="KEGG" id="mfre:EXE63_19975"/>